<reference evidence="2" key="1">
    <citation type="journal article" date="2021" name="J Fungi (Basel)">
        <title>Virulence traits and population genomics of the black yeast Aureobasidium melanogenum.</title>
        <authorList>
            <person name="Cernosa A."/>
            <person name="Sun X."/>
            <person name="Gostincar C."/>
            <person name="Fang C."/>
            <person name="Gunde-Cimerman N."/>
            <person name="Song Z."/>
        </authorList>
    </citation>
    <scope>NUCLEOTIDE SEQUENCE</scope>
    <source>
        <strain evidence="2">EXF-9911</strain>
    </source>
</reference>
<dbReference type="Proteomes" id="UP000779574">
    <property type="component" value="Unassembled WGS sequence"/>
</dbReference>
<feature type="non-terminal residue" evidence="2">
    <location>
        <position position="95"/>
    </location>
</feature>
<name>A0A9P8EVV4_AURME</name>
<organism evidence="2 3">
    <name type="scientific">Aureobasidium melanogenum</name>
    <name type="common">Aureobasidium pullulans var. melanogenum</name>
    <dbReference type="NCBI Taxonomy" id="46634"/>
    <lineage>
        <taxon>Eukaryota</taxon>
        <taxon>Fungi</taxon>
        <taxon>Dikarya</taxon>
        <taxon>Ascomycota</taxon>
        <taxon>Pezizomycotina</taxon>
        <taxon>Dothideomycetes</taxon>
        <taxon>Dothideomycetidae</taxon>
        <taxon>Dothideales</taxon>
        <taxon>Saccotheciaceae</taxon>
        <taxon>Aureobasidium</taxon>
    </lineage>
</organism>
<feature type="region of interest" description="Disordered" evidence="1">
    <location>
        <begin position="64"/>
        <end position="95"/>
    </location>
</feature>
<reference evidence="2" key="2">
    <citation type="submission" date="2021-08" db="EMBL/GenBank/DDBJ databases">
        <authorList>
            <person name="Gostincar C."/>
            <person name="Sun X."/>
            <person name="Song Z."/>
            <person name="Gunde-Cimerman N."/>
        </authorList>
    </citation>
    <scope>NUCLEOTIDE SEQUENCE</scope>
    <source>
        <strain evidence="2">EXF-9911</strain>
    </source>
</reference>
<protein>
    <submittedName>
        <fullName evidence="2">Uncharacterized protein</fullName>
    </submittedName>
</protein>
<evidence type="ECO:0000313" key="3">
    <source>
        <dbReference type="Proteomes" id="UP000779574"/>
    </source>
</evidence>
<sequence>MPGATKGSKTHHCPLARKGNCRPPPKGTGMKIKYCLAHQEVCMAHKSAHLKTEPCSGCVKEAEEKAKGNVTIKEEDEEEYSYKKNKASKNKKGGA</sequence>
<comment type="caution">
    <text evidence="2">The sequence shown here is derived from an EMBL/GenBank/DDBJ whole genome shotgun (WGS) entry which is preliminary data.</text>
</comment>
<dbReference type="AlphaFoldDB" id="A0A9P8EVV4"/>
<evidence type="ECO:0000313" key="2">
    <source>
        <dbReference type="EMBL" id="KAG9700116.1"/>
    </source>
</evidence>
<feature type="compositionally biased region" description="Basic residues" evidence="1">
    <location>
        <begin position="83"/>
        <end position="95"/>
    </location>
</feature>
<accession>A0A9P8EVV4</accession>
<feature type="region of interest" description="Disordered" evidence="1">
    <location>
        <begin position="1"/>
        <end position="26"/>
    </location>
</feature>
<proteinExistence type="predicted"/>
<evidence type="ECO:0000256" key="1">
    <source>
        <dbReference type="SAM" id="MobiDB-lite"/>
    </source>
</evidence>
<gene>
    <name evidence="2" type="ORF">KCU76_g995</name>
</gene>
<dbReference type="EMBL" id="JAHFXF010000021">
    <property type="protein sequence ID" value="KAG9700116.1"/>
    <property type="molecule type" value="Genomic_DNA"/>
</dbReference>